<dbReference type="InParanoid" id="A0A1Y2H0Q5"/>
<sequence length="226" mass="26176">MDSASSQITAALQEDVNILRQELLALEEKRASLLKQIDEEERSMVEEPTTLVPPTPTKTDKDEKRMQNILMAYRLTGVTLFSVNELDENDWSAYPMDGFPEAPKEVGIRFETFAQGKYHEPYYVILRKKTLKQSDDKDQRKDKDGAADGDNEQQKQMQKEGDMLYVYKHTIPHWIPLQEVEKRYLNRDVNTFTRIISEYLQEYVAQRESENAKAIVSPTLPGLSEL</sequence>
<accession>A0A1Y2H0Q5</accession>
<keyword evidence="5" id="KW-0539">Nucleus</keyword>
<keyword evidence="9" id="KW-1185">Reference proteome</keyword>
<proteinExistence type="inferred from homology"/>
<dbReference type="EMBL" id="MCFF01000002">
    <property type="protein sequence ID" value="ORZ28137.1"/>
    <property type="molecule type" value="Genomic_DNA"/>
</dbReference>
<protein>
    <submittedName>
        <fullName evidence="8">Cenp-O kinetochore centromere component-domain-containing protein</fullName>
    </submittedName>
</protein>
<evidence type="ECO:0000256" key="6">
    <source>
        <dbReference type="ARBA" id="ARBA00023328"/>
    </source>
</evidence>
<dbReference type="OrthoDB" id="10050372at2759"/>
<evidence type="ECO:0000256" key="1">
    <source>
        <dbReference type="ARBA" id="ARBA00004123"/>
    </source>
</evidence>
<evidence type="ECO:0000313" key="9">
    <source>
        <dbReference type="Proteomes" id="UP000193648"/>
    </source>
</evidence>
<dbReference type="AlphaFoldDB" id="A0A1Y2H0Q5"/>
<dbReference type="Proteomes" id="UP000193648">
    <property type="component" value="Unassembled WGS sequence"/>
</dbReference>
<dbReference type="PANTHER" id="PTHR14582:SF1">
    <property type="entry name" value="CENTROMERE PROTEIN O"/>
    <property type="match status" value="1"/>
</dbReference>
<dbReference type="STRING" id="64571.A0A1Y2H0Q5"/>
<dbReference type="Pfam" id="PF09496">
    <property type="entry name" value="CENP-O"/>
    <property type="match status" value="1"/>
</dbReference>
<organism evidence="8 9">
    <name type="scientific">Lobosporangium transversale</name>
    <dbReference type="NCBI Taxonomy" id="64571"/>
    <lineage>
        <taxon>Eukaryota</taxon>
        <taxon>Fungi</taxon>
        <taxon>Fungi incertae sedis</taxon>
        <taxon>Mucoromycota</taxon>
        <taxon>Mortierellomycotina</taxon>
        <taxon>Mortierellomycetes</taxon>
        <taxon>Mortierellales</taxon>
        <taxon>Mortierellaceae</taxon>
        <taxon>Lobosporangium</taxon>
    </lineage>
</organism>
<comment type="similarity">
    <text evidence="3">Belongs to the CENP-O/MCM21 family.</text>
</comment>
<reference evidence="8 9" key="1">
    <citation type="submission" date="2016-07" db="EMBL/GenBank/DDBJ databases">
        <title>Pervasive Adenine N6-methylation of Active Genes in Fungi.</title>
        <authorList>
            <consortium name="DOE Joint Genome Institute"/>
            <person name="Mondo S.J."/>
            <person name="Dannebaum R.O."/>
            <person name="Kuo R.C."/>
            <person name="Labutti K."/>
            <person name="Haridas S."/>
            <person name="Kuo A."/>
            <person name="Salamov A."/>
            <person name="Ahrendt S.R."/>
            <person name="Lipzen A."/>
            <person name="Sullivan W."/>
            <person name="Andreopoulos W.B."/>
            <person name="Clum A."/>
            <person name="Lindquist E."/>
            <person name="Daum C."/>
            <person name="Ramamoorthy G.K."/>
            <person name="Gryganskyi A."/>
            <person name="Culley D."/>
            <person name="Magnuson J.K."/>
            <person name="James T.Y."/>
            <person name="O'Malley M.A."/>
            <person name="Stajich J.E."/>
            <person name="Spatafora J.W."/>
            <person name="Visel A."/>
            <person name="Grigoriev I.V."/>
        </authorList>
    </citation>
    <scope>NUCLEOTIDE SEQUENCE [LARGE SCALE GENOMIC DNA]</scope>
    <source>
        <strain evidence="8 9">NRRL 3116</strain>
    </source>
</reference>
<dbReference type="RefSeq" id="XP_021885822.1">
    <property type="nucleotide sequence ID" value="XM_022021761.1"/>
</dbReference>
<gene>
    <name evidence="8" type="ORF">BCR41DRAFT_330697</name>
</gene>
<dbReference type="CDD" id="cd23835">
    <property type="entry name" value="DRWD-N_CENP-O"/>
    <property type="match status" value="1"/>
</dbReference>
<dbReference type="GO" id="GO:0031511">
    <property type="term" value="C:Mis6-Sim4 complex"/>
    <property type="evidence" value="ECO:0007669"/>
    <property type="project" value="TreeGrafter"/>
</dbReference>
<evidence type="ECO:0000256" key="7">
    <source>
        <dbReference type="SAM" id="MobiDB-lite"/>
    </source>
</evidence>
<keyword evidence="4" id="KW-0158">Chromosome</keyword>
<evidence type="ECO:0000256" key="2">
    <source>
        <dbReference type="ARBA" id="ARBA00004584"/>
    </source>
</evidence>
<feature type="region of interest" description="Disordered" evidence="7">
    <location>
        <begin position="133"/>
        <end position="157"/>
    </location>
</feature>
<feature type="region of interest" description="Disordered" evidence="7">
    <location>
        <begin position="40"/>
        <end position="62"/>
    </location>
</feature>
<feature type="compositionally biased region" description="Basic and acidic residues" evidence="7">
    <location>
        <begin position="133"/>
        <end position="146"/>
    </location>
</feature>
<evidence type="ECO:0000313" key="8">
    <source>
        <dbReference type="EMBL" id="ORZ28137.1"/>
    </source>
</evidence>
<keyword evidence="6" id="KW-0137">Centromere</keyword>
<evidence type="ECO:0000256" key="5">
    <source>
        <dbReference type="ARBA" id="ARBA00023242"/>
    </source>
</evidence>
<comment type="caution">
    <text evidence="8">The sequence shown here is derived from an EMBL/GenBank/DDBJ whole genome shotgun (WGS) entry which is preliminary data.</text>
</comment>
<dbReference type="GO" id="GO:0005634">
    <property type="term" value="C:nucleus"/>
    <property type="evidence" value="ECO:0007669"/>
    <property type="project" value="UniProtKB-SubCell"/>
</dbReference>
<name>A0A1Y2H0Q5_9FUNG</name>
<dbReference type="GeneID" id="33563605"/>
<dbReference type="InterPro" id="IPR018464">
    <property type="entry name" value="CENP-O"/>
</dbReference>
<dbReference type="PANTHER" id="PTHR14582">
    <property type="entry name" value="INNER KINETOCHORE SUBUNIT MAL2"/>
    <property type="match status" value="1"/>
</dbReference>
<evidence type="ECO:0000256" key="4">
    <source>
        <dbReference type="ARBA" id="ARBA00022454"/>
    </source>
</evidence>
<evidence type="ECO:0000256" key="3">
    <source>
        <dbReference type="ARBA" id="ARBA00007321"/>
    </source>
</evidence>
<comment type="subcellular location">
    <subcellularLocation>
        <location evidence="2">Chromosome</location>
        <location evidence="2">Centromere</location>
    </subcellularLocation>
    <subcellularLocation>
        <location evidence="1">Nucleus</location>
    </subcellularLocation>
</comment>